<evidence type="ECO:0000313" key="1">
    <source>
        <dbReference type="Proteomes" id="UP000095282"/>
    </source>
</evidence>
<sequence>MIELTDENPIQFEAFLQISHGVRNNYEKLTLEYAHKYKMFNVIQLLDHTWRQMDLPISSAIHLNHCLAELLGKIESLEELVQELKKVDLEEISGEMMKKFVMVFMKF</sequence>
<dbReference type="AlphaFoldDB" id="A0A1I7TB28"/>
<reference evidence="2" key="1">
    <citation type="submission" date="2016-11" db="UniProtKB">
        <authorList>
            <consortium name="WormBaseParasite"/>
        </authorList>
    </citation>
    <scope>IDENTIFICATION</scope>
</reference>
<dbReference type="Proteomes" id="UP000095282">
    <property type="component" value="Unplaced"/>
</dbReference>
<evidence type="ECO:0000313" key="2">
    <source>
        <dbReference type="WBParaSite" id="Csp11.Scaffold568.g4192.t1"/>
    </source>
</evidence>
<name>A0A1I7TB28_9PELO</name>
<protein>
    <submittedName>
        <fullName evidence="2">NR LBD domain-containing protein</fullName>
    </submittedName>
</protein>
<keyword evidence="1" id="KW-1185">Reference proteome</keyword>
<dbReference type="WBParaSite" id="Csp11.Scaffold568.g4192.t1">
    <property type="protein sequence ID" value="Csp11.Scaffold568.g4192.t1"/>
    <property type="gene ID" value="Csp11.Scaffold568.g4192"/>
</dbReference>
<proteinExistence type="predicted"/>
<organism evidence="1 2">
    <name type="scientific">Caenorhabditis tropicalis</name>
    <dbReference type="NCBI Taxonomy" id="1561998"/>
    <lineage>
        <taxon>Eukaryota</taxon>
        <taxon>Metazoa</taxon>
        <taxon>Ecdysozoa</taxon>
        <taxon>Nematoda</taxon>
        <taxon>Chromadorea</taxon>
        <taxon>Rhabditida</taxon>
        <taxon>Rhabditina</taxon>
        <taxon>Rhabditomorpha</taxon>
        <taxon>Rhabditoidea</taxon>
        <taxon>Rhabditidae</taxon>
        <taxon>Peloderinae</taxon>
        <taxon>Caenorhabditis</taxon>
    </lineage>
</organism>
<accession>A0A1I7TB28</accession>